<dbReference type="AlphaFoldDB" id="A0A1J5PRV9"/>
<evidence type="ECO:0000313" key="1">
    <source>
        <dbReference type="EMBL" id="OIQ73536.1"/>
    </source>
</evidence>
<comment type="caution">
    <text evidence="1">The sequence shown here is derived from an EMBL/GenBank/DDBJ whole genome shotgun (WGS) entry which is preliminary data.</text>
</comment>
<accession>A0A1J5PRV9</accession>
<sequence>MSNLRDSLLTLEAYAKARPEMKKHIIAHRRLRSVRVGEVMNLQFEDEQTVRYQVQEMLRVEKIFEEQGIQDEIDAYAPLIPDGGNWKATQMLEYVDIEERKRQLARLVGIEDHTFVRVDGCMPVYAIADEDLDRETAEKTSSVHFLRFEFTAQMIAAMRSGVRVEVGCDHPNFTAHTAIPAATLKALLEDFS</sequence>
<dbReference type="Pfam" id="PF12007">
    <property type="entry name" value="DUF3501"/>
    <property type="match status" value="1"/>
</dbReference>
<protein>
    <recommendedName>
        <fullName evidence="2">DUF3501 family protein</fullName>
    </recommendedName>
</protein>
<proteinExistence type="predicted"/>
<organism evidence="1">
    <name type="scientific">mine drainage metagenome</name>
    <dbReference type="NCBI Taxonomy" id="410659"/>
    <lineage>
        <taxon>unclassified sequences</taxon>
        <taxon>metagenomes</taxon>
        <taxon>ecological metagenomes</taxon>
    </lineage>
</organism>
<dbReference type="EMBL" id="MLJW01002834">
    <property type="protein sequence ID" value="OIQ73536.1"/>
    <property type="molecule type" value="Genomic_DNA"/>
</dbReference>
<dbReference type="InterPro" id="IPR021890">
    <property type="entry name" value="DUF3501"/>
</dbReference>
<name>A0A1J5PRV9_9ZZZZ</name>
<reference evidence="1" key="1">
    <citation type="submission" date="2016-10" db="EMBL/GenBank/DDBJ databases">
        <title>Sequence of Gallionella enrichment culture.</title>
        <authorList>
            <person name="Poehlein A."/>
            <person name="Muehling M."/>
            <person name="Daniel R."/>
        </authorList>
    </citation>
    <scope>NUCLEOTIDE SEQUENCE</scope>
</reference>
<gene>
    <name evidence="1" type="ORF">GALL_448300</name>
</gene>
<evidence type="ECO:0008006" key="2">
    <source>
        <dbReference type="Google" id="ProtNLM"/>
    </source>
</evidence>